<evidence type="ECO:0000259" key="3">
    <source>
        <dbReference type="PROSITE" id="PS50125"/>
    </source>
</evidence>
<dbReference type="Pfam" id="PF13424">
    <property type="entry name" value="TPR_12"/>
    <property type="match status" value="1"/>
</dbReference>
<name>A0A6J6T6Z9_9ZZZZ</name>
<dbReference type="PANTHER" id="PTHR16305:SF28">
    <property type="entry name" value="GUANYLATE CYCLASE DOMAIN-CONTAINING PROTEIN"/>
    <property type="match status" value="1"/>
</dbReference>
<dbReference type="Gene3D" id="3.40.50.300">
    <property type="entry name" value="P-loop containing nucleotide triphosphate hydrolases"/>
    <property type="match status" value="1"/>
</dbReference>
<dbReference type="Pfam" id="PF13191">
    <property type="entry name" value="AAA_16"/>
    <property type="match status" value="1"/>
</dbReference>
<dbReference type="Pfam" id="PF00211">
    <property type="entry name" value="Guanylate_cyc"/>
    <property type="match status" value="1"/>
</dbReference>
<dbReference type="GO" id="GO:0005737">
    <property type="term" value="C:cytoplasm"/>
    <property type="evidence" value="ECO:0007669"/>
    <property type="project" value="TreeGrafter"/>
</dbReference>
<proteinExistence type="predicted"/>
<evidence type="ECO:0000256" key="1">
    <source>
        <dbReference type="ARBA" id="ARBA00022741"/>
    </source>
</evidence>
<evidence type="ECO:0000313" key="4">
    <source>
        <dbReference type="EMBL" id="CAB4742643.1"/>
    </source>
</evidence>
<dbReference type="EMBL" id="CAEZYR010000040">
    <property type="protein sequence ID" value="CAB4742643.1"/>
    <property type="molecule type" value="Genomic_DNA"/>
</dbReference>
<dbReference type="InterPro" id="IPR019734">
    <property type="entry name" value="TPR_rpt"/>
</dbReference>
<dbReference type="InterPro" id="IPR011990">
    <property type="entry name" value="TPR-like_helical_dom_sf"/>
</dbReference>
<dbReference type="Gene3D" id="1.25.40.10">
    <property type="entry name" value="Tetratricopeptide repeat domain"/>
    <property type="match status" value="2"/>
</dbReference>
<dbReference type="InterPro" id="IPR027417">
    <property type="entry name" value="P-loop_NTPase"/>
</dbReference>
<feature type="domain" description="Guanylate cyclase" evidence="3">
    <location>
        <begin position="35"/>
        <end position="161"/>
    </location>
</feature>
<dbReference type="AlphaFoldDB" id="A0A6J6T6Z9"/>
<dbReference type="SUPFAM" id="SSF52540">
    <property type="entry name" value="P-loop containing nucleoside triphosphate hydrolases"/>
    <property type="match status" value="1"/>
</dbReference>
<sequence length="1149" mass="125232">MNCSSCGVVTPLAARFCPSCGHVLQLRADERRVLTVLFGDIVGFTALSETLDPERVKILIDEMFDRLAADIVSFGGNVDKVVGDGIVALFGAPVSHGDDAERAVRAALKMQDTVRRFQREVDVPVRMRIGVNTGEALVGSLRADTDYTATGDAVNTASRLQSAADPGTVLVGQQTYEATAESIRYLEVAPVRAKGKEEPVHAWRAVEALGRPGERRSHLVSPLVGRNDEVALMRSALDMAEHRRRAQLLLIMGDAGIGKTRLAEEIIKIAQRDYDAVICAGRCVPYGEANSWQPIAEAVRCALDIAPDMPLVGARANLGEQIAELFRSVLNSPEVERTVNGLLHLLGYETSVAQLDPQSQVTESGRAVRTFLQALANRRVVLLWLSDLHWADDAVLRLVDALCNRLSRLPFVVLTTARYALNERWAAQPGRHNMMMVSLDPLDRDAATQMISELLSDDVSAGLRDEIIDRSGGNPFVLRELVALVGNGVRTSLTSTELPSSVRGLVSARLDTLSDAERGVLEDASVMGRRGTVKALTRMVATTRAVDLLEVLRSLRDKDLMLLDREEWSFRSDLVRDAAYARLPKTDRARRHAGIAEYMVQHGEGPRVIDAIAFHYRRAAENARELGRVPGLPLDIDDLAVEWLRGAAKGKAADTSIRLLGQALTLVGDDHPERAPMLLERARMASSQRQLSAARRDVLDARACSLGRADIEANVSLRLGEVEHRSGDFDRAVKLYTEATSQFRRLGDLAGAAEALRLSGITYLFTSRFEEAEATLLAALQAFEDVEDTHGTAWSWQNLAWISFARGRLAQAERRIARAVEFFERIGDEGGVAWCQGLLAYVRLHQGRLDEADTLSATAFVDARERGERWGEGMMLVLRASVHLWSGRTATALRRAEDALEAFRDLGDVFSQSQALAVYARALTLMGRVEDAFGVLDDAQRCVGDAPSSENLALLISTAGTAVAVDIGDPEIALVWAGTESIEALDPTIIGQADRIVAIGLALAQLGRFDDARVVLDRAAREEPDAGRDPNAMASLALVAVALGDLDFALDLVVAVDASTRSTYVDHTMVAIVEAFVHHRRGHALAAADALVRARAIIARTEDRVRDMLVALASAAIDPEARPEAKERRRELGVDARGWVAMFRVLSAS</sequence>
<dbReference type="InterPro" id="IPR001054">
    <property type="entry name" value="A/G_cyclase"/>
</dbReference>
<dbReference type="PANTHER" id="PTHR16305">
    <property type="entry name" value="TESTICULAR SOLUBLE ADENYLYL CYCLASE"/>
    <property type="match status" value="1"/>
</dbReference>
<dbReference type="GO" id="GO:0004016">
    <property type="term" value="F:adenylate cyclase activity"/>
    <property type="evidence" value="ECO:0007669"/>
    <property type="project" value="TreeGrafter"/>
</dbReference>
<dbReference type="SMART" id="SM00028">
    <property type="entry name" value="TPR"/>
    <property type="match status" value="4"/>
</dbReference>
<accession>A0A6J6T6Z9</accession>
<keyword evidence="1" id="KW-0547">Nucleotide-binding</keyword>
<dbReference type="SUPFAM" id="SSF48452">
    <property type="entry name" value="TPR-like"/>
    <property type="match status" value="2"/>
</dbReference>
<reference evidence="4" key="1">
    <citation type="submission" date="2020-05" db="EMBL/GenBank/DDBJ databases">
        <authorList>
            <person name="Chiriac C."/>
            <person name="Salcher M."/>
            <person name="Ghai R."/>
            <person name="Kavagutti S V."/>
        </authorList>
    </citation>
    <scope>NUCLEOTIDE SEQUENCE</scope>
</reference>
<protein>
    <submittedName>
        <fullName evidence="4">Unannotated protein</fullName>
    </submittedName>
</protein>
<dbReference type="PROSITE" id="PS50125">
    <property type="entry name" value="GUANYLATE_CYCLASE_2"/>
    <property type="match status" value="1"/>
</dbReference>
<gene>
    <name evidence="4" type="ORF">UFOPK2754_01282</name>
</gene>
<dbReference type="GO" id="GO:0005524">
    <property type="term" value="F:ATP binding"/>
    <property type="evidence" value="ECO:0007669"/>
    <property type="project" value="UniProtKB-KW"/>
</dbReference>
<dbReference type="Gene3D" id="3.30.70.1230">
    <property type="entry name" value="Nucleotide cyclase"/>
    <property type="match status" value="1"/>
</dbReference>
<dbReference type="InterPro" id="IPR029787">
    <property type="entry name" value="Nucleotide_cyclase"/>
</dbReference>
<dbReference type="CDD" id="cd07302">
    <property type="entry name" value="CHD"/>
    <property type="match status" value="1"/>
</dbReference>
<evidence type="ECO:0000256" key="2">
    <source>
        <dbReference type="ARBA" id="ARBA00022840"/>
    </source>
</evidence>
<dbReference type="InterPro" id="IPR041664">
    <property type="entry name" value="AAA_16"/>
</dbReference>
<dbReference type="SUPFAM" id="SSF55073">
    <property type="entry name" value="Nucleotide cyclase"/>
    <property type="match status" value="1"/>
</dbReference>
<organism evidence="4">
    <name type="scientific">freshwater metagenome</name>
    <dbReference type="NCBI Taxonomy" id="449393"/>
    <lineage>
        <taxon>unclassified sequences</taxon>
        <taxon>metagenomes</taxon>
        <taxon>ecological metagenomes</taxon>
    </lineage>
</organism>
<keyword evidence="2" id="KW-0067">ATP-binding</keyword>
<dbReference type="SMART" id="SM00044">
    <property type="entry name" value="CYCc"/>
    <property type="match status" value="1"/>
</dbReference>
<dbReference type="GO" id="GO:0035556">
    <property type="term" value="P:intracellular signal transduction"/>
    <property type="evidence" value="ECO:0007669"/>
    <property type="project" value="InterPro"/>
</dbReference>
<dbReference type="GO" id="GO:0009190">
    <property type="term" value="P:cyclic nucleotide biosynthetic process"/>
    <property type="evidence" value="ECO:0007669"/>
    <property type="project" value="InterPro"/>
</dbReference>